<reference evidence="2 3" key="1">
    <citation type="submission" date="2019-01" db="EMBL/GenBank/DDBJ databases">
        <title>Litorilituus lipolytica sp. nov., isolated from intertidal sand of the Yellow Sea in China.</title>
        <authorList>
            <person name="Liu A."/>
        </authorList>
    </citation>
    <scope>NUCLEOTIDE SEQUENCE [LARGE SCALE GENOMIC DNA]</scope>
    <source>
        <strain evidence="2 3">RZ04</strain>
    </source>
</reference>
<dbReference type="AlphaFoldDB" id="A0A502L2E3"/>
<dbReference type="InterPro" id="IPR036196">
    <property type="entry name" value="Ptyr_pPase_sf"/>
</dbReference>
<dbReference type="InterPro" id="IPR023485">
    <property type="entry name" value="Ptyr_pPase"/>
</dbReference>
<evidence type="ECO:0000313" key="2">
    <source>
        <dbReference type="EMBL" id="TPH18088.1"/>
    </source>
</evidence>
<dbReference type="Pfam" id="PF01451">
    <property type="entry name" value="LMWPc"/>
    <property type="match status" value="1"/>
</dbReference>
<dbReference type="Gene3D" id="3.40.50.2300">
    <property type="match status" value="1"/>
</dbReference>
<evidence type="ECO:0000259" key="1">
    <source>
        <dbReference type="SMART" id="SM00226"/>
    </source>
</evidence>
<dbReference type="PIRSF" id="PIRSF029416">
    <property type="entry name" value="UCP029416_PTP"/>
    <property type="match status" value="1"/>
</dbReference>
<evidence type="ECO:0000313" key="3">
    <source>
        <dbReference type="Proteomes" id="UP000315303"/>
    </source>
</evidence>
<organism evidence="2 3">
    <name type="scientific">Litorilituus lipolyticus</name>
    <dbReference type="NCBI Taxonomy" id="2491017"/>
    <lineage>
        <taxon>Bacteria</taxon>
        <taxon>Pseudomonadati</taxon>
        <taxon>Pseudomonadota</taxon>
        <taxon>Gammaproteobacteria</taxon>
        <taxon>Alteromonadales</taxon>
        <taxon>Colwelliaceae</taxon>
        <taxon>Litorilituus</taxon>
    </lineage>
</organism>
<feature type="domain" description="Phosphotyrosine protein phosphatase I" evidence="1">
    <location>
        <begin position="1"/>
        <end position="109"/>
    </location>
</feature>
<gene>
    <name evidence="2" type="ORF">EPA86_02945</name>
</gene>
<dbReference type="RefSeq" id="WP_140601730.1">
    <property type="nucleotide sequence ID" value="NZ_SAWY01000005.1"/>
</dbReference>
<dbReference type="SUPFAM" id="SSF52788">
    <property type="entry name" value="Phosphotyrosine protein phosphatases I"/>
    <property type="match status" value="1"/>
</dbReference>
<name>A0A502L2E3_9GAMM</name>
<dbReference type="OrthoDB" id="7210484at2"/>
<dbReference type="EMBL" id="SAWY01000005">
    <property type="protein sequence ID" value="TPH18088.1"/>
    <property type="molecule type" value="Genomic_DNA"/>
</dbReference>
<comment type="caution">
    <text evidence="2">The sequence shown here is derived from an EMBL/GenBank/DDBJ whole genome shotgun (WGS) entry which is preliminary data.</text>
</comment>
<proteinExistence type="predicted"/>
<sequence>MNILFLCTANIQRSRTAENLFKALDKKNTYKSAGLSAKYCEEYGTTLCTIEMLKGADKIFVMEKMHLERIKEYAGEQYLANVLVLDIEDKYQYMQAELVELLKSKLAGLI</sequence>
<protein>
    <submittedName>
        <fullName evidence="2">Phosphotyrosine protein phosphatase</fullName>
    </submittedName>
</protein>
<dbReference type="Proteomes" id="UP000315303">
    <property type="component" value="Unassembled WGS sequence"/>
</dbReference>
<keyword evidence="3" id="KW-1185">Reference proteome</keyword>
<dbReference type="InterPro" id="IPR016919">
    <property type="entry name" value="UCP029416_PTP"/>
</dbReference>
<accession>A0A502L2E3</accession>
<dbReference type="SMART" id="SM00226">
    <property type="entry name" value="LMWPc"/>
    <property type="match status" value="1"/>
</dbReference>